<feature type="domain" description="Cyclin-like" evidence="6">
    <location>
        <begin position="119"/>
        <end position="203"/>
    </location>
</feature>
<evidence type="ECO:0000256" key="2">
    <source>
        <dbReference type="ARBA" id="ARBA00023127"/>
    </source>
</evidence>
<evidence type="ECO:0000256" key="1">
    <source>
        <dbReference type="ARBA" id="ARBA00022618"/>
    </source>
</evidence>
<evidence type="ECO:0000259" key="7">
    <source>
        <dbReference type="SMART" id="SM01332"/>
    </source>
</evidence>
<dbReference type="SMART" id="SM01332">
    <property type="entry name" value="Cyclin_C"/>
    <property type="match status" value="1"/>
</dbReference>
<keyword evidence="3" id="KW-0131">Cell cycle</keyword>
<evidence type="ECO:0000313" key="8">
    <source>
        <dbReference type="EMBL" id="OHT16878.1"/>
    </source>
</evidence>
<dbReference type="PANTHER" id="PTHR10177">
    <property type="entry name" value="CYCLINS"/>
    <property type="match status" value="1"/>
</dbReference>
<gene>
    <name evidence="8" type="ORF">TRFO_41490</name>
</gene>
<feature type="domain" description="Cyclin-like" evidence="6">
    <location>
        <begin position="216"/>
        <end position="298"/>
    </location>
</feature>
<dbReference type="AlphaFoldDB" id="A0A1J4L4L4"/>
<dbReference type="InterPro" id="IPR006671">
    <property type="entry name" value="Cyclin_N"/>
</dbReference>
<dbReference type="SMART" id="SM00385">
    <property type="entry name" value="CYCLIN"/>
    <property type="match status" value="2"/>
</dbReference>
<sequence length="345" mass="40276">MPARLKKTSQVNCRWQNDSSKAKQCTNKRKKLPKFDSEKIKFQDEYSDPSYDDDSSSDEFENMTQIDIKQYTKPMYCPQYAEKIIINAQKEEAETRIQISNFHKIQTEITMNMRSIVIRWLINVHHDFAMSSETLFNAIYFFDYTLSQVNIPKSEIQLLGTVCLMMAAKIDELKPPNISEIIELCSTHYKISEFEVYERLVFRTLNYRLHYPHTKTFLKRYLNALEANSSFSDIANFICEASLFCYDLNIYNPSAVAVAIIVITSCCLKSVLPLKKLHLYSHISNFQEIEEIIILLVFSAKEVLESRKGAIYQRYTDPRSSGSLLNLKFDDDLMKHIQRLHISTK</sequence>
<dbReference type="OrthoDB" id="5590282at2759"/>
<dbReference type="EMBL" id="MLAK01000062">
    <property type="protein sequence ID" value="OHT16878.1"/>
    <property type="molecule type" value="Genomic_DNA"/>
</dbReference>
<dbReference type="Pfam" id="PF00134">
    <property type="entry name" value="Cyclin_N"/>
    <property type="match status" value="1"/>
</dbReference>
<proteinExistence type="inferred from homology"/>
<organism evidence="8 9">
    <name type="scientific">Tritrichomonas foetus</name>
    <dbReference type="NCBI Taxonomy" id="1144522"/>
    <lineage>
        <taxon>Eukaryota</taxon>
        <taxon>Metamonada</taxon>
        <taxon>Parabasalia</taxon>
        <taxon>Tritrichomonadida</taxon>
        <taxon>Tritrichomonadidae</taxon>
        <taxon>Tritrichomonas</taxon>
    </lineage>
</organism>
<dbReference type="Gene3D" id="1.10.472.10">
    <property type="entry name" value="Cyclin-like"/>
    <property type="match status" value="2"/>
</dbReference>
<dbReference type="GO" id="GO:0051301">
    <property type="term" value="P:cell division"/>
    <property type="evidence" value="ECO:0007669"/>
    <property type="project" value="UniProtKB-KW"/>
</dbReference>
<dbReference type="CDD" id="cd20537">
    <property type="entry name" value="CYCLIN_CCNO-like_rpt2"/>
    <property type="match status" value="1"/>
</dbReference>
<feature type="region of interest" description="Disordered" evidence="5">
    <location>
        <begin position="1"/>
        <end position="30"/>
    </location>
</feature>
<dbReference type="InterPro" id="IPR046965">
    <property type="entry name" value="Cyclin_A/B-like"/>
</dbReference>
<dbReference type="InterPro" id="IPR039361">
    <property type="entry name" value="Cyclin"/>
</dbReference>
<evidence type="ECO:0000256" key="5">
    <source>
        <dbReference type="SAM" id="MobiDB-lite"/>
    </source>
</evidence>
<dbReference type="VEuPathDB" id="TrichDB:TRFO_41490"/>
<feature type="domain" description="Cyclin C-terminal" evidence="7">
    <location>
        <begin position="212"/>
        <end position="327"/>
    </location>
</feature>
<dbReference type="FunFam" id="1.10.472.10:FF:000057">
    <property type="entry name" value="Cyclin N-terminal domain containing 2"/>
    <property type="match status" value="1"/>
</dbReference>
<dbReference type="InterPro" id="IPR013763">
    <property type="entry name" value="Cyclin-like_dom"/>
</dbReference>
<accession>A0A1J4L4L4</accession>
<name>A0A1J4L4L4_9EUKA</name>
<reference evidence="8" key="1">
    <citation type="submission" date="2016-10" db="EMBL/GenBank/DDBJ databases">
        <authorList>
            <person name="Benchimol M."/>
            <person name="Almeida L.G."/>
            <person name="Vasconcelos A.T."/>
            <person name="Perreira-Neves A."/>
            <person name="Rosa I.A."/>
            <person name="Tasca T."/>
            <person name="Bogo M.R."/>
            <person name="de Souza W."/>
        </authorList>
    </citation>
    <scope>NUCLEOTIDE SEQUENCE [LARGE SCALE GENOMIC DNA]</scope>
    <source>
        <strain evidence="8">K</strain>
    </source>
</reference>
<dbReference type="InterPro" id="IPR036915">
    <property type="entry name" value="Cyclin-like_sf"/>
</dbReference>
<dbReference type="GeneID" id="94848506"/>
<dbReference type="SUPFAM" id="SSF47954">
    <property type="entry name" value="Cyclin-like"/>
    <property type="match status" value="2"/>
</dbReference>
<dbReference type="RefSeq" id="XP_068370014.1">
    <property type="nucleotide sequence ID" value="XM_068513802.1"/>
</dbReference>
<keyword evidence="9" id="KW-1185">Reference proteome</keyword>
<dbReference type="Pfam" id="PF02984">
    <property type="entry name" value="Cyclin_C"/>
    <property type="match status" value="1"/>
</dbReference>
<dbReference type="PIRSF" id="PIRSF001771">
    <property type="entry name" value="Cyclin_A_B_D_E"/>
    <property type="match status" value="1"/>
</dbReference>
<dbReference type="GO" id="GO:0044772">
    <property type="term" value="P:mitotic cell cycle phase transition"/>
    <property type="evidence" value="ECO:0007669"/>
    <property type="project" value="InterPro"/>
</dbReference>
<dbReference type="GO" id="GO:0016538">
    <property type="term" value="F:cyclin-dependent protein serine/threonine kinase regulator activity"/>
    <property type="evidence" value="ECO:0007669"/>
    <property type="project" value="InterPro"/>
</dbReference>
<evidence type="ECO:0000313" key="9">
    <source>
        <dbReference type="Proteomes" id="UP000179807"/>
    </source>
</evidence>
<evidence type="ECO:0000256" key="4">
    <source>
        <dbReference type="RuleBase" id="RU000383"/>
    </source>
</evidence>
<evidence type="ECO:0000256" key="3">
    <source>
        <dbReference type="ARBA" id="ARBA00023306"/>
    </source>
</evidence>
<dbReference type="Proteomes" id="UP000179807">
    <property type="component" value="Unassembled WGS sequence"/>
</dbReference>
<evidence type="ECO:0000259" key="6">
    <source>
        <dbReference type="SMART" id="SM00385"/>
    </source>
</evidence>
<feature type="compositionally biased region" description="Polar residues" evidence="5">
    <location>
        <begin position="8"/>
        <end position="25"/>
    </location>
</feature>
<keyword evidence="2 4" id="KW-0195">Cyclin</keyword>
<comment type="caution">
    <text evidence="8">The sequence shown here is derived from an EMBL/GenBank/DDBJ whole genome shotgun (WGS) entry which is preliminary data.</text>
</comment>
<dbReference type="InterPro" id="IPR004367">
    <property type="entry name" value="Cyclin_C-dom"/>
</dbReference>
<keyword evidence="1" id="KW-0132">Cell division</keyword>
<comment type="similarity">
    <text evidence="4">Belongs to the cyclin family.</text>
</comment>
<protein>
    <submittedName>
        <fullName evidence="8">Cyclin, N-terminal domain containing protein</fullName>
    </submittedName>
</protein>